<feature type="region of interest" description="Disordered" evidence="1">
    <location>
        <begin position="335"/>
        <end position="358"/>
    </location>
</feature>
<organism evidence="2 3">
    <name type="scientific">Geranomyces variabilis</name>
    <dbReference type="NCBI Taxonomy" id="109894"/>
    <lineage>
        <taxon>Eukaryota</taxon>
        <taxon>Fungi</taxon>
        <taxon>Fungi incertae sedis</taxon>
        <taxon>Chytridiomycota</taxon>
        <taxon>Chytridiomycota incertae sedis</taxon>
        <taxon>Chytridiomycetes</taxon>
        <taxon>Spizellomycetales</taxon>
        <taxon>Powellomycetaceae</taxon>
        <taxon>Geranomyces</taxon>
    </lineage>
</organism>
<dbReference type="AlphaFoldDB" id="A0AAD5TEX8"/>
<keyword evidence="3" id="KW-1185">Reference proteome</keyword>
<evidence type="ECO:0000256" key="1">
    <source>
        <dbReference type="SAM" id="MobiDB-lite"/>
    </source>
</evidence>
<proteinExistence type="predicted"/>
<name>A0AAD5TEX8_9FUNG</name>
<dbReference type="Proteomes" id="UP001212152">
    <property type="component" value="Unassembled WGS sequence"/>
</dbReference>
<accession>A0AAD5TEX8</accession>
<gene>
    <name evidence="2" type="ORF">HDU87_008788</name>
</gene>
<feature type="compositionally biased region" description="Basic residues" evidence="1">
    <location>
        <begin position="1"/>
        <end position="12"/>
    </location>
</feature>
<evidence type="ECO:0000313" key="2">
    <source>
        <dbReference type="EMBL" id="KAJ3170448.1"/>
    </source>
</evidence>
<feature type="region of interest" description="Disordered" evidence="1">
    <location>
        <begin position="1"/>
        <end position="30"/>
    </location>
</feature>
<dbReference type="EMBL" id="JADGJQ010000096">
    <property type="protein sequence ID" value="KAJ3170448.1"/>
    <property type="molecule type" value="Genomic_DNA"/>
</dbReference>
<sequence length="486" mass="52140">MPPPAKHMKRQKPAPAAKESSKPTTAEEAVEEALALEDKGDRYASGPKAVRFYQRACEMYAHAHALDAADLDVPYNWGRLLLILAEFSEPEFEPKAKHGLFKDAAARLRSGDPRNADCQFNLAQALRGLAEVVLEGTEVGGGQREAVAALTEADAVLAAVYQLQKTAYEAPPPETANEAETSEDPAESQVATLVDTLSAHAQTLTMLFKEVAEPEASILYERARQRLAAAQGILDSVSAEMLSAHDKTQVQIDIYIRHAEVLAARADVTAQVAHRVDSETFGFAVENLSRALDLAEGNNVEALCEKGDVLCSWADAVKTANGGLDKILIAEQPSSAAADEGSSSSSSSAHPTSSPTSLSTLRSLYTRAVESYTAAYTIEQSSASIATTLGNTHLLRVPLHSADERVILAENAEKYYRRAAVLGDRSVLTALAKALSWSGKEADCKKVLIAWAKNGQEESGDETAEIGFAEIVAQWEWFDAAIAGQM</sequence>
<evidence type="ECO:0000313" key="3">
    <source>
        <dbReference type="Proteomes" id="UP001212152"/>
    </source>
</evidence>
<reference evidence="2" key="1">
    <citation type="submission" date="2020-05" db="EMBL/GenBank/DDBJ databases">
        <title>Phylogenomic resolution of chytrid fungi.</title>
        <authorList>
            <person name="Stajich J.E."/>
            <person name="Amses K."/>
            <person name="Simmons R."/>
            <person name="Seto K."/>
            <person name="Myers J."/>
            <person name="Bonds A."/>
            <person name="Quandt C.A."/>
            <person name="Barry K."/>
            <person name="Liu P."/>
            <person name="Grigoriev I."/>
            <person name="Longcore J.E."/>
            <person name="James T.Y."/>
        </authorList>
    </citation>
    <scope>NUCLEOTIDE SEQUENCE</scope>
    <source>
        <strain evidence="2">JEL0379</strain>
    </source>
</reference>
<protein>
    <submittedName>
        <fullName evidence="2">Uncharacterized protein</fullName>
    </submittedName>
</protein>
<comment type="caution">
    <text evidence="2">The sequence shown here is derived from an EMBL/GenBank/DDBJ whole genome shotgun (WGS) entry which is preliminary data.</text>
</comment>